<protein>
    <submittedName>
        <fullName evidence="2">Clostripain family protein</fullName>
    </submittedName>
</protein>
<evidence type="ECO:0000256" key="1">
    <source>
        <dbReference type="SAM" id="SignalP"/>
    </source>
</evidence>
<feature type="signal peptide" evidence="1">
    <location>
        <begin position="1"/>
        <end position="20"/>
    </location>
</feature>
<dbReference type="Proteomes" id="UP000016600">
    <property type="component" value="Unassembled WGS sequence"/>
</dbReference>
<feature type="chain" id="PRO_5004629720" evidence="1">
    <location>
        <begin position="21"/>
        <end position="410"/>
    </location>
</feature>
<dbReference type="PATRIC" id="fig|1081904.3.peg.1701"/>
<accession>U2KNZ7</accession>
<dbReference type="PROSITE" id="PS51257">
    <property type="entry name" value="PROKAR_LIPOPROTEIN"/>
    <property type="match status" value="1"/>
</dbReference>
<reference evidence="2 3" key="1">
    <citation type="submission" date="2013-08" db="EMBL/GenBank/DDBJ databases">
        <authorList>
            <person name="Durkin A.S."/>
            <person name="Haft D.R."/>
            <person name="McCorrison J."/>
            <person name="Torralba M."/>
            <person name="Gillis M."/>
            <person name="Haft D.H."/>
            <person name="Methe B."/>
            <person name="Sutton G."/>
            <person name="Nelson K.E."/>
        </authorList>
    </citation>
    <scope>NUCLEOTIDE SEQUENCE [LARGE SCALE GENOMIC DNA]</scope>
    <source>
        <strain evidence="2 3">F0068</strain>
    </source>
</reference>
<keyword evidence="1" id="KW-0732">Signal</keyword>
<dbReference type="InterPro" id="IPR005077">
    <property type="entry name" value="Peptidase_C11"/>
</dbReference>
<dbReference type="RefSeq" id="WP_021584311.1">
    <property type="nucleotide sequence ID" value="NZ_AWET01000038.1"/>
</dbReference>
<evidence type="ECO:0000313" key="2">
    <source>
        <dbReference type="EMBL" id="ERK00232.1"/>
    </source>
</evidence>
<dbReference type="PANTHER" id="PTHR37835:SF1">
    <property type="entry name" value="ALPHA-CLOSTRIPAIN"/>
    <property type="match status" value="1"/>
</dbReference>
<dbReference type="Gene3D" id="3.40.50.11970">
    <property type="match status" value="1"/>
</dbReference>
<organism evidence="2 3">
    <name type="scientific">Hoylesella pleuritidis F0068</name>
    <dbReference type="NCBI Taxonomy" id="1081904"/>
    <lineage>
        <taxon>Bacteria</taxon>
        <taxon>Pseudomonadati</taxon>
        <taxon>Bacteroidota</taxon>
        <taxon>Bacteroidia</taxon>
        <taxon>Bacteroidales</taxon>
        <taxon>Prevotellaceae</taxon>
        <taxon>Hoylesella</taxon>
    </lineage>
</organism>
<dbReference type="Pfam" id="PF03415">
    <property type="entry name" value="Peptidase_C11"/>
    <property type="match status" value="1"/>
</dbReference>
<dbReference type="PANTHER" id="PTHR37835">
    <property type="entry name" value="ALPHA-CLOSTRIPAIN"/>
    <property type="match status" value="1"/>
</dbReference>
<sequence length="410" mass="46273">MKKYLFILLSALCLLSSCHEDPIESPLPDRNAAKTVFVYMPWTGNSRNLYDFFQQNILDIKTAIKNQNGLGDKNLMIFISESSTSGVLIKVKYEEGKCVDDTLRRYQNTAANKLALNSSHWITYILNQVKSYAPADTYAMIIGSHGYGWLEAKDFTAASRSIHLNAKISEYDGPITRSTRWFGGSEAKTDISALVSGISASGIKKLQYLMFDDCNMSNIETAYQLKEVTGYLIGCPTEIMAFGMPYAKIWKHLANITPDYQAICDEFYNFYNNYEIGGTAYHCGTIGITDCSQVDSIAKIMKEINKQYTFNTSLINSIQDLDGYAPPIFYDFGDYVRNLCTDETLCNKFQAQLSRTVPYKSNTEYYYSSLYRPGKHKINTYSGITISDLSTNSLATTGMKKTAWWKATHK</sequence>
<keyword evidence="3" id="KW-1185">Reference proteome</keyword>
<evidence type="ECO:0000313" key="3">
    <source>
        <dbReference type="Proteomes" id="UP000016600"/>
    </source>
</evidence>
<dbReference type="EMBL" id="AWET01000038">
    <property type="protein sequence ID" value="ERK00232.1"/>
    <property type="molecule type" value="Genomic_DNA"/>
</dbReference>
<name>U2KNZ7_9BACT</name>
<gene>
    <name evidence="2" type="ORF">HMPREF1218_1308</name>
</gene>
<proteinExistence type="predicted"/>
<comment type="caution">
    <text evidence="2">The sequence shown here is derived from an EMBL/GenBank/DDBJ whole genome shotgun (WGS) entry which is preliminary data.</text>
</comment>
<dbReference type="AlphaFoldDB" id="U2KNZ7"/>